<evidence type="ECO:0000256" key="5">
    <source>
        <dbReference type="SAM" id="MobiDB-lite"/>
    </source>
</evidence>
<dbReference type="OrthoDB" id="9933527at2759"/>
<keyword evidence="3" id="KW-0202">Cytokine</keyword>
<dbReference type="GO" id="GO:0005125">
    <property type="term" value="F:cytokine activity"/>
    <property type="evidence" value="ECO:0007669"/>
    <property type="project" value="UniProtKB-KW"/>
</dbReference>
<dbReference type="SUPFAM" id="SSF49842">
    <property type="entry name" value="TNF-like"/>
    <property type="match status" value="1"/>
</dbReference>
<keyword evidence="4" id="KW-0472">Membrane</keyword>
<organism evidence="8 9">
    <name type="scientific">Leptobrachium leishanense</name>
    <name type="common">Leishan spiny toad</name>
    <dbReference type="NCBI Taxonomy" id="445787"/>
    <lineage>
        <taxon>Eukaryota</taxon>
        <taxon>Metazoa</taxon>
        <taxon>Chordata</taxon>
        <taxon>Craniata</taxon>
        <taxon>Vertebrata</taxon>
        <taxon>Euteleostomi</taxon>
        <taxon>Amphibia</taxon>
        <taxon>Batrachia</taxon>
        <taxon>Anura</taxon>
        <taxon>Pelobatoidea</taxon>
        <taxon>Megophryidae</taxon>
        <taxon>Leptobrachium</taxon>
    </lineage>
</organism>
<keyword evidence="6" id="KW-0732">Signal</keyword>
<dbReference type="Ensembl" id="ENSLLET00000016225.1">
    <property type="protein sequence ID" value="ENSLLEP00000015626.1"/>
    <property type="gene ID" value="ENSLLEG00000009952.1"/>
</dbReference>
<dbReference type="SMART" id="SM00207">
    <property type="entry name" value="TNF"/>
    <property type="match status" value="1"/>
</dbReference>
<proteinExistence type="inferred from homology"/>
<dbReference type="Gene3D" id="2.60.120.40">
    <property type="match status" value="1"/>
</dbReference>
<reference evidence="8" key="1">
    <citation type="submission" date="2025-08" db="UniProtKB">
        <authorList>
            <consortium name="Ensembl"/>
        </authorList>
    </citation>
    <scope>IDENTIFICATION</scope>
</reference>
<sequence>MRQSLVPALVLLIAVASLSTAAPECRDRKDGRGQNRSKKGVEQTGCRERNSSKPAAHLTGVKPESIPYGQVLSWDHVYDMSFTSHNIEYKDSKVIVNSNGLYYVYCQVGFQGKKSNITLHSTVSVIKDRKEVILLNGSESVIGPTPLSSTWFASLSQGGLVDLKKGESLYVSVSHPDLVDYTESNTFFGLVKVS</sequence>
<reference evidence="8" key="2">
    <citation type="submission" date="2025-09" db="UniProtKB">
        <authorList>
            <consortium name="Ensembl"/>
        </authorList>
    </citation>
    <scope>IDENTIFICATION</scope>
</reference>
<feature type="chain" id="PRO_5034006283" evidence="6">
    <location>
        <begin position="22"/>
        <end position="194"/>
    </location>
</feature>
<protein>
    <submittedName>
        <fullName evidence="8">Lymphotoxin beta</fullName>
    </submittedName>
</protein>
<dbReference type="GO" id="GO:0005164">
    <property type="term" value="F:tumor necrosis factor receptor binding"/>
    <property type="evidence" value="ECO:0007669"/>
    <property type="project" value="InterPro"/>
</dbReference>
<dbReference type="PANTHER" id="PTHR11471">
    <property type="entry name" value="TUMOR NECROSIS FACTOR FAMILY MEMBER"/>
    <property type="match status" value="1"/>
</dbReference>
<dbReference type="PANTHER" id="PTHR11471:SF29">
    <property type="entry name" value="LYMPHOTOXIN-BETA"/>
    <property type="match status" value="1"/>
</dbReference>
<dbReference type="GO" id="GO:0006955">
    <property type="term" value="P:immune response"/>
    <property type="evidence" value="ECO:0007669"/>
    <property type="project" value="InterPro"/>
</dbReference>
<feature type="signal peptide" evidence="6">
    <location>
        <begin position="1"/>
        <end position="21"/>
    </location>
</feature>
<evidence type="ECO:0000256" key="3">
    <source>
        <dbReference type="ARBA" id="ARBA00022514"/>
    </source>
</evidence>
<dbReference type="GO" id="GO:0016020">
    <property type="term" value="C:membrane"/>
    <property type="evidence" value="ECO:0007669"/>
    <property type="project" value="UniProtKB-SubCell"/>
</dbReference>
<comment type="similarity">
    <text evidence="2">Belongs to the tumor necrosis factor family.</text>
</comment>
<feature type="domain" description="THD" evidence="7">
    <location>
        <begin position="54"/>
        <end position="193"/>
    </location>
</feature>
<evidence type="ECO:0000313" key="8">
    <source>
        <dbReference type="Ensembl" id="ENSLLEP00000015626.1"/>
    </source>
</evidence>
<name>A0A8C5ML35_9ANUR</name>
<dbReference type="PROSITE" id="PS50049">
    <property type="entry name" value="THD_2"/>
    <property type="match status" value="1"/>
</dbReference>
<gene>
    <name evidence="8" type="primary">LTB</name>
</gene>
<feature type="compositionally biased region" description="Basic and acidic residues" evidence="5">
    <location>
        <begin position="24"/>
        <end position="51"/>
    </location>
</feature>
<dbReference type="AlphaFoldDB" id="A0A8C5ML35"/>
<dbReference type="InterPro" id="IPR006052">
    <property type="entry name" value="TNF_dom"/>
</dbReference>
<evidence type="ECO:0000256" key="2">
    <source>
        <dbReference type="ARBA" id="ARBA00008670"/>
    </source>
</evidence>
<evidence type="ECO:0000256" key="6">
    <source>
        <dbReference type="SAM" id="SignalP"/>
    </source>
</evidence>
<dbReference type="GeneTree" id="ENSGT01060000248544"/>
<evidence type="ECO:0000313" key="9">
    <source>
        <dbReference type="Proteomes" id="UP000694569"/>
    </source>
</evidence>
<dbReference type="Pfam" id="PF00229">
    <property type="entry name" value="TNF"/>
    <property type="match status" value="1"/>
</dbReference>
<comment type="subcellular location">
    <subcellularLocation>
        <location evidence="1">Membrane</location>
    </subcellularLocation>
</comment>
<dbReference type="GO" id="GO:0005615">
    <property type="term" value="C:extracellular space"/>
    <property type="evidence" value="ECO:0007669"/>
    <property type="project" value="UniProtKB-KW"/>
</dbReference>
<evidence type="ECO:0000256" key="1">
    <source>
        <dbReference type="ARBA" id="ARBA00004370"/>
    </source>
</evidence>
<dbReference type="InterPro" id="IPR021184">
    <property type="entry name" value="TNF_CS"/>
</dbReference>
<dbReference type="PROSITE" id="PS00251">
    <property type="entry name" value="THD_1"/>
    <property type="match status" value="1"/>
</dbReference>
<evidence type="ECO:0000259" key="7">
    <source>
        <dbReference type="PROSITE" id="PS50049"/>
    </source>
</evidence>
<dbReference type="InterPro" id="IPR008983">
    <property type="entry name" value="Tumour_necrosis_fac-like_dom"/>
</dbReference>
<accession>A0A8C5ML35</accession>
<feature type="region of interest" description="Disordered" evidence="5">
    <location>
        <begin position="24"/>
        <end position="61"/>
    </location>
</feature>
<evidence type="ECO:0000256" key="4">
    <source>
        <dbReference type="ARBA" id="ARBA00023136"/>
    </source>
</evidence>
<keyword evidence="9" id="KW-1185">Reference proteome</keyword>
<dbReference type="CDD" id="cd00184">
    <property type="entry name" value="TNF"/>
    <property type="match status" value="1"/>
</dbReference>
<dbReference type="Proteomes" id="UP000694569">
    <property type="component" value="Unplaced"/>
</dbReference>